<organism evidence="1 2">
    <name type="scientific">Flavobacterium ichthyis</name>
    <dbReference type="NCBI Taxonomy" id="2698827"/>
    <lineage>
        <taxon>Bacteria</taxon>
        <taxon>Pseudomonadati</taxon>
        <taxon>Bacteroidota</taxon>
        <taxon>Flavobacteriia</taxon>
        <taxon>Flavobacteriales</taxon>
        <taxon>Flavobacteriaceae</taxon>
        <taxon>Flavobacterium</taxon>
    </lineage>
</organism>
<proteinExistence type="predicted"/>
<reference evidence="2" key="1">
    <citation type="submission" date="2020-01" db="EMBL/GenBank/DDBJ databases">
        <title>Sphingomonas sp. strain CSW-10.</title>
        <authorList>
            <person name="Chen W.-M."/>
        </authorList>
    </citation>
    <scope>NUCLEOTIDE SEQUENCE [LARGE SCALE GENOMIC DNA]</scope>
    <source>
        <strain evidence="2">NST-5</strain>
    </source>
</reference>
<keyword evidence="2" id="KW-1185">Reference proteome</keyword>
<accession>A0ABW9ZDP0</accession>
<evidence type="ECO:0000313" key="2">
    <source>
        <dbReference type="Proteomes" id="UP000798602"/>
    </source>
</evidence>
<protein>
    <submittedName>
        <fullName evidence="1">DNA polymerase III</fullName>
    </submittedName>
</protein>
<dbReference type="Proteomes" id="UP000798602">
    <property type="component" value="Unassembled WGS sequence"/>
</dbReference>
<gene>
    <name evidence="1" type="ORF">GV828_08435</name>
</gene>
<comment type="caution">
    <text evidence="1">The sequence shown here is derived from an EMBL/GenBank/DDBJ whole genome shotgun (WGS) entry which is preliminary data.</text>
</comment>
<dbReference type="EMBL" id="JAABLM010000008">
    <property type="protein sequence ID" value="NBL65220.1"/>
    <property type="molecule type" value="Genomic_DNA"/>
</dbReference>
<sequence length="112" mass="13055">MLLQWNKYAHKLADKGQKILESLMTINDPVLRGTTIIYELPNEGSKIEFESAKHDLLGHLRGKLHNYDIDIEVIVNEAVENKFAFTPQDKYNRLNEINPNLDLLRKTFDLDF</sequence>
<name>A0ABW9ZDP0_9FLAO</name>
<evidence type="ECO:0000313" key="1">
    <source>
        <dbReference type="EMBL" id="NBL65220.1"/>
    </source>
</evidence>